<keyword evidence="7" id="KW-0677">Repeat</keyword>
<dbReference type="EMBL" id="JARAOO010000004">
    <property type="protein sequence ID" value="KAJ7972592.1"/>
    <property type="molecule type" value="Genomic_DNA"/>
</dbReference>
<evidence type="ECO:0000313" key="17">
    <source>
        <dbReference type="Proteomes" id="UP001163823"/>
    </source>
</evidence>
<dbReference type="GO" id="GO:0010497">
    <property type="term" value="P:plasmodesmata-mediated intercellular transport"/>
    <property type="evidence" value="ECO:0007669"/>
    <property type="project" value="TreeGrafter"/>
</dbReference>
<comment type="subcellular location">
    <subcellularLocation>
        <location evidence="12">Cell junction</location>
        <location evidence="12">Plasmodesma</location>
    </subcellularLocation>
    <subcellularLocation>
        <location evidence="1">Cell membrane</location>
        <topology evidence="1">Single-pass type I membrane protein</topology>
    </subcellularLocation>
</comment>
<evidence type="ECO:0000256" key="10">
    <source>
        <dbReference type="ARBA" id="ARBA00023136"/>
    </source>
</evidence>
<dbReference type="InterPro" id="IPR038408">
    <property type="entry name" value="GNK2_sf"/>
</dbReference>
<dbReference type="AlphaFoldDB" id="A0AAD7VE91"/>
<gene>
    <name evidence="16" type="ORF">O6P43_010456</name>
</gene>
<reference evidence="16" key="1">
    <citation type="journal article" date="2023" name="Science">
        <title>Elucidation of the pathway for biosynthesis of saponin adjuvants from the soapbark tree.</title>
        <authorList>
            <person name="Reed J."/>
            <person name="Orme A."/>
            <person name="El-Demerdash A."/>
            <person name="Owen C."/>
            <person name="Martin L.B.B."/>
            <person name="Misra R.C."/>
            <person name="Kikuchi S."/>
            <person name="Rejzek M."/>
            <person name="Martin A.C."/>
            <person name="Harkess A."/>
            <person name="Leebens-Mack J."/>
            <person name="Louveau T."/>
            <person name="Stephenson M.J."/>
            <person name="Osbourn A."/>
        </authorList>
    </citation>
    <scope>NUCLEOTIDE SEQUENCE</scope>
    <source>
        <strain evidence="16">S10</strain>
    </source>
</reference>
<evidence type="ECO:0000256" key="14">
    <source>
        <dbReference type="SAM" id="Phobius"/>
    </source>
</evidence>
<keyword evidence="3" id="KW-1003">Cell membrane</keyword>
<evidence type="ECO:0000256" key="2">
    <source>
        <dbReference type="ARBA" id="ARBA00022448"/>
    </source>
</evidence>
<evidence type="ECO:0000256" key="3">
    <source>
        <dbReference type="ARBA" id="ARBA00022475"/>
    </source>
</evidence>
<dbReference type="Proteomes" id="UP001163823">
    <property type="component" value="Chromosome 4"/>
</dbReference>
<dbReference type="CDD" id="cd23509">
    <property type="entry name" value="Gnk2-like"/>
    <property type="match status" value="2"/>
</dbReference>
<evidence type="ECO:0000256" key="1">
    <source>
        <dbReference type="ARBA" id="ARBA00004251"/>
    </source>
</evidence>
<feature type="transmembrane region" description="Helical" evidence="14">
    <location>
        <begin position="235"/>
        <end position="256"/>
    </location>
</feature>
<dbReference type="InterPro" id="IPR051378">
    <property type="entry name" value="Cell2Cell_Antifungal"/>
</dbReference>
<evidence type="ECO:0000256" key="6">
    <source>
        <dbReference type="ARBA" id="ARBA00022729"/>
    </source>
</evidence>
<feature type="domain" description="Gnk2-homologous" evidence="15">
    <location>
        <begin position="37"/>
        <end position="140"/>
    </location>
</feature>
<dbReference type="Gene3D" id="3.30.430.20">
    <property type="entry name" value="Gnk2 domain, C-X8-C-X2-C motif"/>
    <property type="match status" value="2"/>
</dbReference>
<evidence type="ECO:0000256" key="12">
    <source>
        <dbReference type="ARBA" id="ARBA00024184"/>
    </source>
</evidence>
<keyword evidence="2" id="KW-0813">Transport</keyword>
<keyword evidence="11" id="KW-1015">Disulfide bond</keyword>
<evidence type="ECO:0000256" key="11">
    <source>
        <dbReference type="ARBA" id="ARBA00023157"/>
    </source>
</evidence>
<organism evidence="16 17">
    <name type="scientific">Quillaja saponaria</name>
    <name type="common">Soap bark tree</name>
    <dbReference type="NCBI Taxonomy" id="32244"/>
    <lineage>
        <taxon>Eukaryota</taxon>
        <taxon>Viridiplantae</taxon>
        <taxon>Streptophyta</taxon>
        <taxon>Embryophyta</taxon>
        <taxon>Tracheophyta</taxon>
        <taxon>Spermatophyta</taxon>
        <taxon>Magnoliopsida</taxon>
        <taxon>eudicotyledons</taxon>
        <taxon>Gunneridae</taxon>
        <taxon>Pentapetalae</taxon>
        <taxon>rosids</taxon>
        <taxon>fabids</taxon>
        <taxon>Fabales</taxon>
        <taxon>Quillajaceae</taxon>
        <taxon>Quillaja</taxon>
    </lineage>
</organism>
<evidence type="ECO:0000256" key="7">
    <source>
        <dbReference type="ARBA" id="ARBA00022737"/>
    </source>
</evidence>
<dbReference type="GO" id="GO:0046739">
    <property type="term" value="P:transport of virus in multicellular host"/>
    <property type="evidence" value="ECO:0007669"/>
    <property type="project" value="TreeGrafter"/>
</dbReference>
<evidence type="ECO:0000313" key="16">
    <source>
        <dbReference type="EMBL" id="KAJ7972592.1"/>
    </source>
</evidence>
<keyword evidence="17" id="KW-1185">Reference proteome</keyword>
<dbReference type="GO" id="GO:0005886">
    <property type="term" value="C:plasma membrane"/>
    <property type="evidence" value="ECO:0007669"/>
    <property type="project" value="UniProtKB-SubCell"/>
</dbReference>
<evidence type="ECO:0000256" key="5">
    <source>
        <dbReference type="ARBA" id="ARBA00022692"/>
    </source>
</evidence>
<dbReference type="GO" id="GO:0009506">
    <property type="term" value="C:plasmodesma"/>
    <property type="evidence" value="ECO:0007669"/>
    <property type="project" value="UniProtKB-SubCell"/>
</dbReference>
<dbReference type="InterPro" id="IPR002902">
    <property type="entry name" value="GNK2"/>
</dbReference>
<name>A0AAD7VE91_QUISA</name>
<proteinExistence type="inferred from homology"/>
<evidence type="ECO:0000259" key="15">
    <source>
        <dbReference type="PROSITE" id="PS51473"/>
    </source>
</evidence>
<dbReference type="PANTHER" id="PTHR32080:SF36">
    <property type="entry name" value="PLASMODESMATA-LOCATED PROTEIN 1"/>
    <property type="match status" value="1"/>
</dbReference>
<keyword evidence="10 14" id="KW-0472">Membrane</keyword>
<keyword evidence="9 14" id="KW-1133">Transmembrane helix</keyword>
<dbReference type="PROSITE" id="PS51473">
    <property type="entry name" value="GNK2"/>
    <property type="match status" value="1"/>
</dbReference>
<keyword evidence="6" id="KW-0732">Signal</keyword>
<protein>
    <submittedName>
        <fullName evidence="16">Cysteine-rich repeat secretory protein 3</fullName>
    </submittedName>
</protein>
<dbReference type="FunFam" id="3.30.430.20:FF:000001">
    <property type="entry name" value="cysteine-rich repeat secretory protein 3"/>
    <property type="match status" value="1"/>
</dbReference>
<keyword evidence="8" id="KW-0965">Cell junction</keyword>
<evidence type="ECO:0000256" key="4">
    <source>
        <dbReference type="ARBA" id="ARBA00022581"/>
    </source>
</evidence>
<evidence type="ECO:0000256" key="13">
    <source>
        <dbReference type="ARBA" id="ARBA00038393"/>
    </source>
</evidence>
<evidence type="ECO:0000256" key="8">
    <source>
        <dbReference type="ARBA" id="ARBA00022949"/>
    </source>
</evidence>
<dbReference type="KEGG" id="qsa:O6P43_010456"/>
<evidence type="ECO:0000256" key="9">
    <source>
        <dbReference type="ARBA" id="ARBA00022989"/>
    </source>
</evidence>
<sequence>MGIHTKPFTLLSLSLIVFSVSGFFHFFLYATTAADTTNLVYKGCAAQKFQDTPEIYSQNLKTLFASLVSQSGQKGFSSATSGQGQNGIMGLYQCRGDLTNSECYNRVSKIPAMVDKLCGKSIAARIQLNGCYLRCEIIGFKQVSGTELLYKVCGKTQARSYESLYVLGQCEADLAANDCGDCVNTAEERAKAECGDSISAQVYLHKCYISYSYYPNGVTSISSTSSGSKQHTEKIVAVAVGGFATLGFVIVCLLFLRSLMTKKGGKH</sequence>
<comment type="similarity">
    <text evidence="13">Belongs to the cysteine-rich repeat secretory protein family. Plasmodesmata-located proteins (PDLD) subfamily.</text>
</comment>
<accession>A0AAD7VE91</accession>
<comment type="caution">
    <text evidence="16">The sequence shown here is derived from an EMBL/GenBank/DDBJ whole genome shotgun (WGS) entry which is preliminary data.</text>
</comment>
<keyword evidence="4" id="KW-0945">Host-virus interaction</keyword>
<dbReference type="Pfam" id="PF01657">
    <property type="entry name" value="Stress-antifung"/>
    <property type="match status" value="2"/>
</dbReference>
<dbReference type="PANTHER" id="PTHR32080">
    <property type="entry name" value="ANTIFUNGAL PROTEIN GINKBILOBIN-2-LIKE"/>
    <property type="match status" value="1"/>
</dbReference>
<keyword evidence="5 14" id="KW-0812">Transmembrane</keyword>